<dbReference type="Proteomes" id="UP000186277">
    <property type="component" value="Unassembled WGS sequence"/>
</dbReference>
<protein>
    <submittedName>
        <fullName evidence="1">Tail protein</fullName>
    </submittedName>
</protein>
<dbReference type="RefSeq" id="WP_074021568.1">
    <property type="nucleotide sequence ID" value="NZ_CAWMWP010000062.1"/>
</dbReference>
<proteinExistence type="predicted"/>
<evidence type="ECO:0000313" key="1">
    <source>
        <dbReference type="EMBL" id="OKP01875.1"/>
    </source>
</evidence>
<gene>
    <name evidence="1" type="ORF">Xentx_03318</name>
</gene>
<dbReference type="NCBIfam" id="TIGR01635">
    <property type="entry name" value="tail_comp_S"/>
    <property type="match status" value="2"/>
</dbReference>
<comment type="caution">
    <text evidence="1">The sequence shown here is derived from an EMBL/GenBank/DDBJ whole genome shotgun (WGS) entry which is preliminary data.</text>
</comment>
<dbReference type="Pfam" id="PF05069">
    <property type="entry name" value="Phage_tail_S"/>
    <property type="match status" value="2"/>
</dbReference>
<evidence type="ECO:0000313" key="2">
    <source>
        <dbReference type="Proteomes" id="UP000186277"/>
    </source>
</evidence>
<organism evidence="1 2">
    <name type="scientific">Xenorhabdus thuongxuanensis</name>
    <dbReference type="NCBI Taxonomy" id="1873484"/>
    <lineage>
        <taxon>Bacteria</taxon>
        <taxon>Pseudomonadati</taxon>
        <taxon>Pseudomonadota</taxon>
        <taxon>Gammaproteobacteria</taxon>
        <taxon>Enterobacterales</taxon>
        <taxon>Morganellaceae</taxon>
        <taxon>Xenorhabdus</taxon>
    </lineage>
</organism>
<dbReference type="InterPro" id="IPR006522">
    <property type="entry name" value="Phage_virion_morphogenesis"/>
</dbReference>
<dbReference type="EMBL" id="MKGR01000037">
    <property type="protein sequence ID" value="OKP01875.1"/>
    <property type="molecule type" value="Genomic_DNA"/>
</dbReference>
<sequence>MTNNDTLRLDSELSALLGRMSPGQRRQLAKEISRDLRRSQIRRIQQQKNPDGSHYTKRKASFVTVQREMRFLWRGQQRHLKNWQSRGQMITGYDVDKKAVRSFRKDDIQRFISIKQDRISTERKTKQTRMFKKLATARFLRTYNSENEAAIYFLPSAANIARVHQFGLKERMRGKNISVQYPARQLLGLTTQDIAHIEEQILAHLTR</sequence>
<dbReference type="OrthoDB" id="6402405at2"/>
<reference evidence="1 2" key="1">
    <citation type="submission" date="2016-09" db="EMBL/GenBank/DDBJ databases">
        <title>Xenorhabdus thuongxuanensis sp. nov. and Xenorhabdus eapokensis sp. nov., isolated from Steinernema species.</title>
        <authorList>
            <person name="Kaempfer P."/>
            <person name="Tobias N.J."/>
            <person name="Phan Ke L."/>
            <person name="Bode H.B."/>
            <person name="Glaeser S.P."/>
        </authorList>
    </citation>
    <scope>NUCLEOTIDE SEQUENCE [LARGE SCALE GENOMIC DNA]</scope>
    <source>
        <strain evidence="1 2">30TX1</strain>
    </source>
</reference>
<accession>A0A1Q5TNR4</accession>
<name>A0A1Q5TNR4_9GAMM</name>
<keyword evidence="2" id="KW-1185">Reference proteome</keyword>
<dbReference type="AlphaFoldDB" id="A0A1Q5TNR4"/>